<evidence type="ECO:0000256" key="1">
    <source>
        <dbReference type="ARBA" id="ARBA00004123"/>
    </source>
</evidence>
<dbReference type="AlphaFoldDB" id="A0A6A1Q8W8"/>
<protein>
    <recommendedName>
        <fullName evidence="8">Small nuclear ribonucleoprotein Sm D2</fullName>
        <shortName evidence="8">Sm-D2</shortName>
    </recommendedName>
    <alternativeName>
        <fullName evidence="8">snRNP core protein D2</fullName>
    </alternativeName>
</protein>
<dbReference type="GO" id="GO:0005829">
    <property type="term" value="C:cytosol"/>
    <property type="evidence" value="ECO:0007669"/>
    <property type="project" value="UniProtKB-SubCell"/>
</dbReference>
<evidence type="ECO:0000256" key="5">
    <source>
        <dbReference type="ARBA" id="ARBA00023187"/>
    </source>
</evidence>
<feature type="transmembrane region" description="Helical" evidence="9">
    <location>
        <begin position="69"/>
        <end position="89"/>
    </location>
</feature>
<evidence type="ECO:0000256" key="4">
    <source>
        <dbReference type="ARBA" id="ARBA00022664"/>
    </source>
</evidence>
<comment type="caution">
    <text evidence="10">The sequence shown here is derived from an EMBL/GenBank/DDBJ whole genome shotgun (WGS) entry which is preliminary data.</text>
</comment>
<gene>
    <name evidence="8" type="primary">SNRPD2</name>
    <name evidence="10" type="ORF">E2I00_012203</name>
</gene>
<keyword evidence="9" id="KW-0472">Membrane</keyword>
<evidence type="ECO:0000256" key="6">
    <source>
        <dbReference type="ARBA" id="ARBA00023242"/>
    </source>
</evidence>
<dbReference type="PANTHER" id="PTHR12777">
    <property type="entry name" value="SMALL NUCLEAR RIBONUCLEOPROTEIN SM D2"/>
    <property type="match status" value="1"/>
</dbReference>
<keyword evidence="5 8" id="KW-0508">mRNA splicing</keyword>
<evidence type="ECO:0000256" key="7">
    <source>
        <dbReference type="ARBA" id="ARBA00023274"/>
    </source>
</evidence>
<keyword evidence="7 8" id="KW-0687">Ribonucleoprotein</keyword>
<evidence type="ECO:0000256" key="9">
    <source>
        <dbReference type="SAM" id="Phobius"/>
    </source>
</evidence>
<dbReference type="GO" id="GO:0008380">
    <property type="term" value="P:RNA splicing"/>
    <property type="evidence" value="ECO:0007669"/>
    <property type="project" value="UniProtKB-KW"/>
</dbReference>
<comment type="similarity">
    <text evidence="2 8">Belongs to the snRNP core protein family.</text>
</comment>
<dbReference type="GO" id="GO:0006397">
    <property type="term" value="P:mRNA processing"/>
    <property type="evidence" value="ECO:0007669"/>
    <property type="project" value="UniProtKB-KW"/>
</dbReference>
<accession>A0A6A1Q8W8</accession>
<evidence type="ECO:0000313" key="10">
    <source>
        <dbReference type="EMBL" id="KAB0404170.1"/>
    </source>
</evidence>
<organism evidence="10 11">
    <name type="scientific">Balaenoptera physalus</name>
    <name type="common">Fin whale</name>
    <name type="synonym">Balaena physalus</name>
    <dbReference type="NCBI Taxonomy" id="9770"/>
    <lineage>
        <taxon>Eukaryota</taxon>
        <taxon>Metazoa</taxon>
        <taxon>Chordata</taxon>
        <taxon>Craniata</taxon>
        <taxon>Vertebrata</taxon>
        <taxon>Euteleostomi</taxon>
        <taxon>Mammalia</taxon>
        <taxon>Eutheria</taxon>
        <taxon>Laurasiatheria</taxon>
        <taxon>Artiodactyla</taxon>
        <taxon>Whippomorpha</taxon>
        <taxon>Cetacea</taxon>
        <taxon>Mysticeti</taxon>
        <taxon>Balaenopteridae</taxon>
        <taxon>Balaenoptera</taxon>
    </lineage>
</organism>
<keyword evidence="6 8" id="KW-0539">Nucleus</keyword>
<evidence type="ECO:0000256" key="3">
    <source>
        <dbReference type="ARBA" id="ARBA00022490"/>
    </source>
</evidence>
<dbReference type="OrthoDB" id="437526at2759"/>
<comment type="function">
    <text evidence="8">Plays a role in pre-mRNA splicing as a core component of the spliceosomal U1, U2, U4 and U5 small nuclear ribonucleoproteins (snRNPs), the building blocks of the spliceosome. Component of both the pre-catalytic spliceosome B complex and activated spliceosome C complexes. As a component of the minor spliceosome, involved in the splicing of U12-type introns in pre-mRNAs.</text>
</comment>
<dbReference type="InterPro" id="IPR027248">
    <property type="entry name" value="Sm_D2"/>
</dbReference>
<keyword evidence="4 8" id="KW-0507">mRNA processing</keyword>
<dbReference type="GO" id="GO:0030532">
    <property type="term" value="C:small nuclear ribonucleoprotein complex"/>
    <property type="evidence" value="ECO:0007669"/>
    <property type="project" value="InterPro"/>
</dbReference>
<dbReference type="EMBL" id="SGJD01000656">
    <property type="protein sequence ID" value="KAB0404170.1"/>
    <property type="molecule type" value="Genomic_DNA"/>
</dbReference>
<feature type="non-terminal residue" evidence="10">
    <location>
        <position position="105"/>
    </location>
</feature>
<feature type="non-terminal residue" evidence="10">
    <location>
        <position position="1"/>
    </location>
</feature>
<evidence type="ECO:0000256" key="2">
    <source>
        <dbReference type="ARBA" id="ARBA00008146"/>
    </source>
</evidence>
<keyword evidence="11" id="KW-1185">Reference proteome</keyword>
<dbReference type="Proteomes" id="UP000437017">
    <property type="component" value="Unassembled WGS sequence"/>
</dbReference>
<reference evidence="10 11" key="1">
    <citation type="journal article" date="2019" name="PLoS ONE">
        <title>Genomic analyses reveal an absence of contemporary introgressive admixture between fin whales and blue whales, despite known hybrids.</title>
        <authorList>
            <person name="Westbury M.V."/>
            <person name="Petersen B."/>
            <person name="Lorenzen E.D."/>
        </authorList>
    </citation>
    <scope>NUCLEOTIDE SEQUENCE [LARGE SCALE GENOMIC DNA]</scope>
    <source>
        <strain evidence="10">FinWhale-01</strain>
    </source>
</reference>
<keyword evidence="9" id="KW-0812">Transmembrane</keyword>
<evidence type="ECO:0000313" key="11">
    <source>
        <dbReference type="Proteomes" id="UP000437017"/>
    </source>
</evidence>
<sequence length="105" mass="11684">SPVLRRPQAGGAAEAEEFNTGPLFLLAESVNHTTQVLTDCRNKKFLGQWEGDVDRCPQEWQGKQSKHRYISKVFLCGVSVIMVLWNPLISVKEGPPPLPQKSLPS</sequence>
<keyword evidence="3 8" id="KW-0963">Cytoplasm</keyword>
<name>A0A6A1Q8W8_BALPH</name>
<keyword evidence="9" id="KW-1133">Transmembrane helix</keyword>
<comment type="subcellular location">
    <subcellularLocation>
        <location evidence="8">Cytoplasm</location>
        <location evidence="8">Cytosol</location>
    </subcellularLocation>
    <subcellularLocation>
        <location evidence="1 8">Nucleus</location>
    </subcellularLocation>
    <text evidence="8">SMN-mediated assembly into core snRNPs occurs in the cytosol before SMN-mediated transport to the nucleus to be included in spliceosomes.</text>
</comment>
<evidence type="ECO:0000256" key="8">
    <source>
        <dbReference type="RuleBase" id="RU365051"/>
    </source>
</evidence>
<proteinExistence type="inferred from homology"/>